<evidence type="ECO:0000313" key="22">
    <source>
        <dbReference type="EMBL" id="KRT55574.1"/>
    </source>
</evidence>
<dbReference type="EC" id="2.7.13.3" evidence="3"/>
<comment type="subcellular location">
    <subcellularLocation>
        <location evidence="2">Membrane</location>
    </subcellularLocation>
</comment>
<evidence type="ECO:0000259" key="19">
    <source>
        <dbReference type="PROSITE" id="PS50112"/>
    </source>
</evidence>
<dbReference type="Pfam" id="PF02518">
    <property type="entry name" value="HATPase_c"/>
    <property type="match status" value="1"/>
</dbReference>
<evidence type="ECO:0000313" key="23">
    <source>
        <dbReference type="Proteomes" id="UP000051634"/>
    </source>
</evidence>
<keyword evidence="6" id="KW-0812">Transmembrane</keyword>
<feature type="signal peptide" evidence="16">
    <location>
        <begin position="1"/>
        <end position="23"/>
    </location>
</feature>
<evidence type="ECO:0000256" key="9">
    <source>
        <dbReference type="ARBA" id="ARBA00022840"/>
    </source>
</evidence>
<dbReference type="InterPro" id="IPR003661">
    <property type="entry name" value="HisK_dim/P_dom"/>
</dbReference>
<dbReference type="FunFam" id="1.10.287.130:FF:000004">
    <property type="entry name" value="Ethylene receptor 1"/>
    <property type="match status" value="1"/>
</dbReference>
<feature type="domain" description="HPt" evidence="21">
    <location>
        <begin position="1371"/>
        <end position="1472"/>
    </location>
</feature>
<dbReference type="GO" id="GO:0005524">
    <property type="term" value="F:ATP binding"/>
    <property type="evidence" value="ECO:0007669"/>
    <property type="project" value="UniProtKB-KW"/>
</dbReference>
<dbReference type="InterPro" id="IPR011006">
    <property type="entry name" value="CheY-like_superfamily"/>
</dbReference>
<dbReference type="Pfam" id="PF13426">
    <property type="entry name" value="PAS_9"/>
    <property type="match status" value="1"/>
</dbReference>
<dbReference type="SMART" id="SM00091">
    <property type="entry name" value="PAS"/>
    <property type="match status" value="4"/>
</dbReference>
<dbReference type="SMART" id="SM00448">
    <property type="entry name" value="REC"/>
    <property type="match status" value="1"/>
</dbReference>
<dbReference type="Proteomes" id="UP000051634">
    <property type="component" value="Unassembled WGS sequence"/>
</dbReference>
<feature type="domain" description="Histidine kinase" evidence="17">
    <location>
        <begin position="938"/>
        <end position="1158"/>
    </location>
</feature>
<dbReference type="PROSITE" id="PS50894">
    <property type="entry name" value="HPT"/>
    <property type="match status" value="1"/>
</dbReference>
<keyword evidence="23" id="KW-1185">Reference proteome</keyword>
<dbReference type="RefSeq" id="WP_087959766.1">
    <property type="nucleotide sequence ID" value="NZ_KQ557135.1"/>
</dbReference>
<dbReference type="NCBIfam" id="TIGR00229">
    <property type="entry name" value="sensory_box"/>
    <property type="match status" value="4"/>
</dbReference>
<dbReference type="InterPro" id="IPR000014">
    <property type="entry name" value="PAS"/>
</dbReference>
<dbReference type="InterPro" id="IPR013655">
    <property type="entry name" value="PAS_fold_3"/>
</dbReference>
<dbReference type="GO" id="GO:0000155">
    <property type="term" value="F:phosphorelay sensor kinase activity"/>
    <property type="evidence" value="ECO:0007669"/>
    <property type="project" value="InterPro"/>
</dbReference>
<proteinExistence type="predicted"/>
<dbReference type="Gene3D" id="3.30.565.10">
    <property type="entry name" value="Histidine kinase-like ATPase, C-terminal domain"/>
    <property type="match status" value="1"/>
</dbReference>
<dbReference type="Gene3D" id="1.20.120.160">
    <property type="entry name" value="HPT domain"/>
    <property type="match status" value="1"/>
</dbReference>
<dbReference type="OrthoDB" id="5555106at2"/>
<dbReference type="PATRIC" id="fig|54398.3.peg.2268"/>
<evidence type="ECO:0000256" key="3">
    <source>
        <dbReference type="ARBA" id="ARBA00012438"/>
    </source>
</evidence>
<dbReference type="PROSITE" id="PS50113">
    <property type="entry name" value="PAC"/>
    <property type="match status" value="4"/>
</dbReference>
<keyword evidence="4 14" id="KW-0597">Phosphoprotein</keyword>
<dbReference type="CDD" id="cd16922">
    <property type="entry name" value="HATPase_EvgS-ArcB-TorS-like"/>
    <property type="match status" value="1"/>
</dbReference>
<keyword evidence="9" id="KW-0067">ATP-binding</keyword>
<dbReference type="SMART" id="SM00086">
    <property type="entry name" value="PAC"/>
    <property type="match status" value="4"/>
</dbReference>
<evidence type="ECO:0000256" key="2">
    <source>
        <dbReference type="ARBA" id="ARBA00004370"/>
    </source>
</evidence>
<dbReference type="SUPFAM" id="SSF47384">
    <property type="entry name" value="Homodimeric domain of signal transducing histidine kinase"/>
    <property type="match status" value="1"/>
</dbReference>
<feature type="domain" description="PAS" evidence="19">
    <location>
        <begin position="777"/>
        <end position="823"/>
    </location>
</feature>
<dbReference type="Gene3D" id="3.40.50.2300">
    <property type="match status" value="1"/>
</dbReference>
<dbReference type="SUPFAM" id="SSF55785">
    <property type="entry name" value="PYP-like sensor domain (PAS domain)"/>
    <property type="match status" value="4"/>
</dbReference>
<dbReference type="InterPro" id="IPR008207">
    <property type="entry name" value="Sig_transdc_His_kin_Hpt_dom"/>
</dbReference>
<evidence type="ECO:0000256" key="16">
    <source>
        <dbReference type="SAM" id="SignalP"/>
    </source>
</evidence>
<dbReference type="CDD" id="cd00088">
    <property type="entry name" value="HPT"/>
    <property type="match status" value="1"/>
</dbReference>
<dbReference type="Gene3D" id="1.10.287.130">
    <property type="match status" value="1"/>
</dbReference>
<feature type="domain" description="PAS" evidence="19">
    <location>
        <begin position="682"/>
        <end position="725"/>
    </location>
</feature>
<dbReference type="InterPro" id="IPR003594">
    <property type="entry name" value="HATPase_dom"/>
</dbReference>
<dbReference type="InterPro" id="IPR000700">
    <property type="entry name" value="PAS-assoc_C"/>
</dbReference>
<dbReference type="GO" id="GO:0005886">
    <property type="term" value="C:plasma membrane"/>
    <property type="evidence" value="ECO:0007669"/>
    <property type="project" value="UniProtKB-SubCell"/>
</dbReference>
<dbReference type="CDD" id="cd17546">
    <property type="entry name" value="REC_hyHK_CKI1_RcsC-like"/>
    <property type="match status" value="1"/>
</dbReference>
<feature type="coiled-coil region" evidence="15">
    <location>
        <begin position="893"/>
        <end position="938"/>
    </location>
</feature>
<dbReference type="InterPro" id="IPR036890">
    <property type="entry name" value="HATPase_C_sf"/>
</dbReference>
<evidence type="ECO:0000256" key="1">
    <source>
        <dbReference type="ARBA" id="ARBA00000085"/>
    </source>
</evidence>
<accession>A0A0T5YZ31</accession>
<evidence type="ECO:0000256" key="10">
    <source>
        <dbReference type="ARBA" id="ARBA00022989"/>
    </source>
</evidence>
<protein>
    <recommendedName>
        <fullName evidence="3">histidine kinase</fullName>
        <ecNumber evidence="3">2.7.13.3</ecNumber>
    </recommendedName>
</protein>
<evidence type="ECO:0000259" key="18">
    <source>
        <dbReference type="PROSITE" id="PS50110"/>
    </source>
</evidence>
<feature type="domain" description="PAC" evidence="20">
    <location>
        <begin position="848"/>
        <end position="902"/>
    </location>
</feature>
<dbReference type="Pfam" id="PF12974">
    <property type="entry name" value="Phosphonate-bd"/>
    <property type="match status" value="1"/>
</dbReference>
<dbReference type="EMBL" id="LDXT01000077">
    <property type="protein sequence ID" value="KRT55574.1"/>
    <property type="molecule type" value="Genomic_DNA"/>
</dbReference>
<organism evidence="22 23">
    <name type="scientific">endosymbiont of Ridgeia piscesae</name>
    <dbReference type="NCBI Taxonomy" id="54398"/>
    <lineage>
        <taxon>Bacteria</taxon>
        <taxon>Pseudomonadati</taxon>
        <taxon>Pseudomonadota</taxon>
        <taxon>Gammaproteobacteria</taxon>
        <taxon>sulfur-oxidizing symbionts</taxon>
    </lineage>
</organism>
<keyword evidence="16" id="KW-0732">Signal</keyword>
<dbReference type="FunFam" id="3.30.565.10:FF:000010">
    <property type="entry name" value="Sensor histidine kinase RcsC"/>
    <property type="match status" value="1"/>
</dbReference>
<dbReference type="Gene3D" id="3.30.450.20">
    <property type="entry name" value="PAS domain"/>
    <property type="match status" value="4"/>
</dbReference>
<evidence type="ECO:0000259" key="21">
    <source>
        <dbReference type="PROSITE" id="PS50894"/>
    </source>
</evidence>
<dbReference type="CDD" id="cd00082">
    <property type="entry name" value="HisKA"/>
    <property type="match status" value="1"/>
</dbReference>
<sequence length="1565" mass="174913">MRTLFLPAVLVLVLVQQTAPAWAAEFHIGILAHRGPEKALAEWQPTADYLAERLPQHRFVILPLSLEEMRQAVMDQRLDFVVTNGANYVELEARHGAIRTATLVNSAGGDAGAHFGAVIFTRADRSDITRLADLKGKTFMAVSPQAWGGWLMPRHELERQGVRPEDFEALRYSGYPFDRLVQSVLSGEVDAGAVRTDTLEVLAAEGRLRLADVRVLNPRQEPDFPYLLSTPLYPEHSFARLPHVDNEVARQVTAQLLLMPANSPAAQTARVTGWTTPLDYQPIHRVLRDLKAVPYEHYGEVRLLEAVRQHRWVSLTIALLLLVLAGSTYANRRLARRLSDQAGDLERQVQARTQELATNEERLRLVVNKAPAAVWDWDIADDVTEWSGAFTQMFGWPSGRIDENSEQWWTNRIHPDDCEQVLATIRNAIERGNSGFHAEYRFQTKDGRWAHTIDWGEILRGANGQAYRVIGAMLDTSERKRAEAALYETHRRLETLMANLPGMVYRCHNDLEWNMDFVSEGCLALTGHPAADLLGNKRVSYARLIHPDDRQRVWDEVQAGLAADGRFELEYRLLTAEGKEKWAWESGTGIYGKEGELLALEGLVIDTDARKRAEETSRAAQAETERLLIKADQARRTLLSVLEDEREAQAALRESEFLFRSQFDLGNLGIAITSPEKGWLRVNPYLYDLLGYSEDELKGMTWAEMTHPDDLAADEAQFNRMLAGEIDDYELDKRLYNKAGNSVYTHLTMACYRDHGEVKFVIATLLDITERKQIEERLCKLALAVEQSPENIVITNLDAEIEYVNEAFLRVTGYSREEVMGKNPRILQSGKTPPETYAALWDALHNGRPWKGVLHNRRKGGGEYIEFAHIAPLRQPDGTITHYVAVKEDITEKKRLGQELDKHRHHLEELVVERTTQLAEARQRAEAANQAKSAFIANMSHEIRTPMNAILGLTHLLQRAVPTPEQSERLDKIDAAARHLLSIINDILDISKIEAGKLTLDQSDFHLDAIFDHIQSLLREQAIEKGLTIEVDRNTVPHWLRGDPTRLRQALLNYAGNAVKFTERGTIFIRAKKLEERGDEILVRFEVQDTGIGIEPDKLSGLFEAFEQVDASTTRRYGGTGLGLAITRHLARLMGGEVGAQSEPGRGSTFWFTARLGRGHGIQPAAPFTEVVADAETALRTYHAGSRILLVEDNAINREVAMELLSGAGLAVDTAKNGREAVTMVRATAYDLVLMDIQMPEMDGREATRLIRSMASKEALPILAMTANVFEEDRQACLKAGMNDFIAKPVDPESLFSTIAKWLPKRVMTGSESNYAEKSNSNIQALNNLTPTPYEIAPSTPVTAEDTVLRAQLAAIEGLDAQTGLRNLRGDVAAYLRLLRQLDTTHGEDMRKLSRHLADGKIDEARHLAHALKGAAGTLSLTHLQETARALEEYLHSLKGKGGGEEATRLMNAVIIDQTNLHDALAHIAEQMVQEPLAEANPVEAQKILERLSSLLSIDDTTANRLFSESKALLKNTFGSGVEQLGQQIAAFDYPAALVILKSISNSPALIQKRQPAKGMDQDVR</sequence>
<comment type="caution">
    <text evidence="22">The sequence shown here is derived from an EMBL/GenBank/DDBJ whole genome shotgun (WGS) entry which is preliminary data.</text>
</comment>
<dbReference type="PANTHER" id="PTHR45339:SF3">
    <property type="entry name" value="HISTIDINE KINASE"/>
    <property type="match status" value="1"/>
</dbReference>
<feature type="modified residue" description="4-aspartylphosphate" evidence="14">
    <location>
        <position position="1236"/>
    </location>
</feature>
<dbReference type="InterPro" id="IPR036641">
    <property type="entry name" value="HPT_dom_sf"/>
</dbReference>
<keyword evidence="10" id="KW-1133">Transmembrane helix</keyword>
<dbReference type="InterPro" id="IPR004358">
    <property type="entry name" value="Sig_transdc_His_kin-like_C"/>
</dbReference>
<keyword evidence="15" id="KW-0175">Coiled coil</keyword>
<feature type="chain" id="PRO_5006667095" description="histidine kinase" evidence="16">
    <location>
        <begin position="24"/>
        <end position="1565"/>
    </location>
</feature>
<dbReference type="PRINTS" id="PR00344">
    <property type="entry name" value="BCTRLSENSOR"/>
</dbReference>
<dbReference type="SMART" id="SM00388">
    <property type="entry name" value="HisKA"/>
    <property type="match status" value="1"/>
</dbReference>
<keyword evidence="8" id="KW-0418">Kinase</keyword>
<dbReference type="CDD" id="cd00130">
    <property type="entry name" value="PAS"/>
    <property type="match status" value="4"/>
</dbReference>
<dbReference type="SMART" id="SM00387">
    <property type="entry name" value="HATPase_c"/>
    <property type="match status" value="1"/>
</dbReference>
<reference evidence="22 23" key="1">
    <citation type="submission" date="2015-11" db="EMBL/GenBank/DDBJ databases">
        <title>The genome of Candidatus Endoriftia persephone in Ridgeia piscesae and population structure of the North Eastern Pacific vestimentiferan symbionts.</title>
        <authorList>
            <person name="Perez M."/>
            <person name="Juniper K.S."/>
        </authorList>
    </citation>
    <scope>NUCLEOTIDE SEQUENCE [LARGE SCALE GENOMIC DNA]</scope>
    <source>
        <strain evidence="22">Ind11</strain>
    </source>
</reference>
<gene>
    <name evidence="22" type="ORF">Ga0074115_12050</name>
</gene>
<evidence type="ECO:0000256" key="5">
    <source>
        <dbReference type="ARBA" id="ARBA00022679"/>
    </source>
</evidence>
<feature type="domain" description="PAS" evidence="19">
    <location>
        <begin position="359"/>
        <end position="432"/>
    </location>
</feature>
<evidence type="ECO:0000256" key="6">
    <source>
        <dbReference type="ARBA" id="ARBA00022692"/>
    </source>
</evidence>
<dbReference type="PROSITE" id="PS50110">
    <property type="entry name" value="RESPONSE_REGULATORY"/>
    <property type="match status" value="1"/>
</dbReference>
<evidence type="ECO:0000256" key="12">
    <source>
        <dbReference type="ARBA" id="ARBA00023136"/>
    </source>
</evidence>
<keyword evidence="7" id="KW-0547">Nucleotide-binding</keyword>
<feature type="domain" description="Response regulatory" evidence="18">
    <location>
        <begin position="1187"/>
        <end position="1303"/>
    </location>
</feature>
<dbReference type="PANTHER" id="PTHR45339">
    <property type="entry name" value="HYBRID SIGNAL TRANSDUCTION HISTIDINE KINASE J"/>
    <property type="match status" value="1"/>
</dbReference>
<dbReference type="InterPro" id="IPR035965">
    <property type="entry name" value="PAS-like_dom_sf"/>
</dbReference>
<dbReference type="PROSITE" id="PS50109">
    <property type="entry name" value="HIS_KIN"/>
    <property type="match status" value="1"/>
</dbReference>
<feature type="domain" description="PAS" evidence="19">
    <location>
        <begin position="489"/>
        <end position="564"/>
    </location>
</feature>
<keyword evidence="12" id="KW-0472">Membrane</keyword>
<dbReference type="SUPFAM" id="SSF55874">
    <property type="entry name" value="ATPase domain of HSP90 chaperone/DNA topoisomerase II/histidine kinase"/>
    <property type="match status" value="1"/>
</dbReference>
<dbReference type="InterPro" id="IPR001610">
    <property type="entry name" value="PAC"/>
</dbReference>
<evidence type="ECO:0000259" key="20">
    <source>
        <dbReference type="PROSITE" id="PS50113"/>
    </source>
</evidence>
<evidence type="ECO:0000256" key="4">
    <source>
        <dbReference type="ARBA" id="ARBA00022553"/>
    </source>
</evidence>
<evidence type="ECO:0000256" key="11">
    <source>
        <dbReference type="ARBA" id="ARBA00023012"/>
    </source>
</evidence>
<feature type="domain" description="PAC" evidence="20">
    <location>
        <begin position="729"/>
        <end position="780"/>
    </location>
</feature>
<feature type="domain" description="PAC" evidence="20">
    <location>
        <begin position="567"/>
        <end position="619"/>
    </location>
</feature>
<keyword evidence="11" id="KW-0902">Two-component regulatory system</keyword>
<dbReference type="InterPro" id="IPR005467">
    <property type="entry name" value="His_kinase_dom"/>
</dbReference>
<evidence type="ECO:0000256" key="13">
    <source>
        <dbReference type="PROSITE-ProRule" id="PRU00110"/>
    </source>
</evidence>
<dbReference type="SUPFAM" id="SSF47226">
    <property type="entry name" value="Histidine-containing phosphotransfer domain, HPT domain"/>
    <property type="match status" value="1"/>
</dbReference>
<dbReference type="PROSITE" id="PS50112">
    <property type="entry name" value="PAS"/>
    <property type="match status" value="4"/>
</dbReference>
<comment type="catalytic activity">
    <reaction evidence="1">
        <text>ATP + protein L-histidine = ADP + protein N-phospho-L-histidine.</text>
        <dbReference type="EC" id="2.7.13.3"/>
    </reaction>
</comment>
<name>A0A0T5YZ31_9GAMM</name>
<dbReference type="SUPFAM" id="SSF53850">
    <property type="entry name" value="Periplasmic binding protein-like II"/>
    <property type="match status" value="1"/>
</dbReference>
<feature type="domain" description="PAC" evidence="20">
    <location>
        <begin position="436"/>
        <end position="488"/>
    </location>
</feature>
<feature type="modified residue" description="Phosphohistidine" evidence="13">
    <location>
        <position position="1410"/>
    </location>
</feature>
<dbReference type="SUPFAM" id="SSF52172">
    <property type="entry name" value="CheY-like"/>
    <property type="match status" value="1"/>
</dbReference>
<dbReference type="Pfam" id="PF01627">
    <property type="entry name" value="Hpt"/>
    <property type="match status" value="1"/>
</dbReference>
<evidence type="ECO:0000256" key="7">
    <source>
        <dbReference type="ARBA" id="ARBA00022741"/>
    </source>
</evidence>
<dbReference type="InterPro" id="IPR036097">
    <property type="entry name" value="HisK_dim/P_sf"/>
</dbReference>
<keyword evidence="5" id="KW-0808">Transferase</keyword>
<dbReference type="Gene3D" id="3.40.190.10">
    <property type="entry name" value="Periplasmic binding protein-like II"/>
    <property type="match status" value="2"/>
</dbReference>
<evidence type="ECO:0000256" key="14">
    <source>
        <dbReference type="PROSITE-ProRule" id="PRU00169"/>
    </source>
</evidence>
<evidence type="ECO:0000256" key="8">
    <source>
        <dbReference type="ARBA" id="ARBA00022777"/>
    </source>
</evidence>
<dbReference type="Pfam" id="PF00072">
    <property type="entry name" value="Response_reg"/>
    <property type="match status" value="1"/>
</dbReference>
<evidence type="ECO:0000256" key="15">
    <source>
        <dbReference type="SAM" id="Coils"/>
    </source>
</evidence>
<dbReference type="Pfam" id="PF08447">
    <property type="entry name" value="PAS_3"/>
    <property type="match status" value="3"/>
</dbReference>
<dbReference type="InterPro" id="IPR001789">
    <property type="entry name" value="Sig_transdc_resp-reg_receiver"/>
</dbReference>
<evidence type="ECO:0000259" key="17">
    <source>
        <dbReference type="PROSITE" id="PS50109"/>
    </source>
</evidence>
<dbReference type="Pfam" id="PF00512">
    <property type="entry name" value="HisKA"/>
    <property type="match status" value="1"/>
</dbReference>